<feature type="domain" description="PiggyBac transposable element-derived protein" evidence="2">
    <location>
        <begin position="46"/>
        <end position="109"/>
    </location>
</feature>
<dbReference type="AlphaFoldDB" id="A0A0V1BRP9"/>
<accession>A0A0V1BRP9</accession>
<evidence type="ECO:0000313" key="3">
    <source>
        <dbReference type="EMBL" id="KRY39438.1"/>
    </source>
</evidence>
<evidence type="ECO:0000259" key="2">
    <source>
        <dbReference type="Pfam" id="PF13843"/>
    </source>
</evidence>
<comment type="caution">
    <text evidence="3">The sequence shown here is derived from an EMBL/GenBank/DDBJ whole genome shotgun (WGS) entry which is preliminary data.</text>
</comment>
<dbReference type="InParanoid" id="A0A0V1BRP9"/>
<evidence type="ECO:0000256" key="1">
    <source>
        <dbReference type="SAM" id="MobiDB-lite"/>
    </source>
</evidence>
<evidence type="ECO:0000313" key="4">
    <source>
        <dbReference type="Proteomes" id="UP000054776"/>
    </source>
</evidence>
<dbReference type="EMBL" id="JYDH01000018">
    <property type="protein sequence ID" value="KRY39438.1"/>
    <property type="molecule type" value="Genomic_DNA"/>
</dbReference>
<feature type="region of interest" description="Disordered" evidence="1">
    <location>
        <begin position="1"/>
        <end position="20"/>
    </location>
</feature>
<proteinExistence type="predicted"/>
<organism evidence="3 4">
    <name type="scientific">Trichinella spiralis</name>
    <name type="common">Trichina worm</name>
    <dbReference type="NCBI Taxonomy" id="6334"/>
    <lineage>
        <taxon>Eukaryota</taxon>
        <taxon>Metazoa</taxon>
        <taxon>Ecdysozoa</taxon>
        <taxon>Nematoda</taxon>
        <taxon>Enoplea</taxon>
        <taxon>Dorylaimia</taxon>
        <taxon>Trichinellida</taxon>
        <taxon>Trichinellidae</taxon>
        <taxon>Trichinella</taxon>
    </lineage>
</organism>
<reference evidence="3 4" key="1">
    <citation type="submission" date="2015-01" db="EMBL/GenBank/DDBJ databases">
        <title>Evolution of Trichinella species and genotypes.</title>
        <authorList>
            <person name="Korhonen P.K."/>
            <person name="Edoardo P."/>
            <person name="Giuseppe L.R."/>
            <person name="Gasser R.B."/>
        </authorList>
    </citation>
    <scope>NUCLEOTIDE SEQUENCE [LARGE SCALE GENOMIC DNA]</scope>
    <source>
        <strain evidence="3">ISS3</strain>
    </source>
</reference>
<sequence length="114" mass="12937">MHTKFSGQIEKSSKSQCENGQLLKSTHGKLSCHAAVFKRALLRSGEQRQIGLANTIVEQLAQPFLNPNRNAFMDRYFTSFSTVEYFPEHGLRAVDTVSAHHRDVPARLRETARH</sequence>
<dbReference type="Proteomes" id="UP000054776">
    <property type="component" value="Unassembled WGS sequence"/>
</dbReference>
<dbReference type="InterPro" id="IPR029526">
    <property type="entry name" value="PGBD"/>
</dbReference>
<protein>
    <recommendedName>
        <fullName evidence="2">PiggyBac transposable element-derived protein domain-containing protein</fullName>
    </recommendedName>
</protein>
<name>A0A0V1BRP9_TRISP</name>
<dbReference type="Pfam" id="PF13843">
    <property type="entry name" value="DDE_Tnp_1_7"/>
    <property type="match status" value="1"/>
</dbReference>
<gene>
    <name evidence="3" type="ORF">T01_15774</name>
</gene>
<dbReference type="OrthoDB" id="5920299at2759"/>
<keyword evidence="4" id="KW-1185">Reference proteome</keyword>